<protein>
    <submittedName>
        <fullName evidence="2">Uncharacterized protein</fullName>
    </submittedName>
</protein>
<geneLocation type="plasmid" evidence="2">
    <name>unnamed1</name>
</geneLocation>
<dbReference type="AlphaFoldDB" id="A0A4D6HT56"/>
<reference evidence="2 3" key="1">
    <citation type="journal article" date="2019" name="Nat. Commun.">
        <title>A new type of DNA phosphorothioation-based antiviral system in archaea.</title>
        <authorList>
            <person name="Xiong L."/>
            <person name="Liu S."/>
            <person name="Chen S."/>
            <person name="Xiao Y."/>
            <person name="Zhu B."/>
            <person name="Gao Y."/>
            <person name="Zhang Y."/>
            <person name="Chen B."/>
            <person name="Luo J."/>
            <person name="Deng Z."/>
            <person name="Chen X."/>
            <person name="Wang L."/>
            <person name="Chen S."/>
        </authorList>
    </citation>
    <scope>NUCLEOTIDE SEQUENCE [LARGE SCALE GENOMIC DNA]</scope>
    <source>
        <strain evidence="2 3">JCM 10635</strain>
        <plasmid evidence="2 3">unnamed1</plasmid>
    </source>
</reference>
<keyword evidence="2" id="KW-0614">Plasmid</keyword>
<gene>
    <name evidence="2" type="ORF">DV706_19220</name>
</gene>
<dbReference type="EMBL" id="CP031306">
    <property type="protein sequence ID" value="QCC56625.1"/>
    <property type="molecule type" value="Genomic_DNA"/>
</dbReference>
<feature type="region of interest" description="Disordered" evidence="1">
    <location>
        <begin position="24"/>
        <end position="48"/>
    </location>
</feature>
<dbReference type="GeneID" id="39853412"/>
<accession>A0A4D6HT56</accession>
<organism evidence="2 3">
    <name type="scientific">Natronorubrum bangense</name>
    <dbReference type="NCBI Taxonomy" id="61858"/>
    <lineage>
        <taxon>Archaea</taxon>
        <taxon>Methanobacteriati</taxon>
        <taxon>Methanobacteriota</taxon>
        <taxon>Stenosarchaea group</taxon>
        <taxon>Halobacteria</taxon>
        <taxon>Halobacteriales</taxon>
        <taxon>Natrialbaceae</taxon>
        <taxon>Natronorubrum</taxon>
    </lineage>
</organism>
<dbReference type="Proteomes" id="UP000296822">
    <property type="component" value="Plasmid unnamed1"/>
</dbReference>
<sequence>MDATSNPNRRHFLALTGLGTAGLAGCADRLDNDDSAESAGPDSMPDEARTVTVLVQPDPTALREAQTAIVNDLEDGEYDDQEEAEQELAARERELITAAIDDARAQIEAAGAVHVDTVEAEGSLLVEGDADDILDLLEAPLISAVLSESRFEMAKQREAAGETGTETDSELPDDADNLEDDDSEHESE</sequence>
<feature type="compositionally biased region" description="Acidic residues" evidence="1">
    <location>
        <begin position="165"/>
        <end position="188"/>
    </location>
</feature>
<name>A0A4D6HT56_9EURY</name>
<dbReference type="RefSeq" id="WP_006067127.1">
    <property type="nucleotide sequence ID" value="NZ_CP031306.1"/>
</dbReference>
<proteinExistence type="predicted"/>
<evidence type="ECO:0000256" key="1">
    <source>
        <dbReference type="SAM" id="MobiDB-lite"/>
    </source>
</evidence>
<feature type="region of interest" description="Disordered" evidence="1">
    <location>
        <begin position="152"/>
        <end position="188"/>
    </location>
</feature>
<evidence type="ECO:0000313" key="3">
    <source>
        <dbReference type="Proteomes" id="UP000296822"/>
    </source>
</evidence>
<dbReference type="KEGG" id="nbg:DV706_19220"/>
<evidence type="ECO:0000313" key="2">
    <source>
        <dbReference type="EMBL" id="QCC56625.1"/>
    </source>
</evidence>